<sequence>SRARAEAAAAAAKAEAFGQFREAAVLEMALQRLPQVAGAVAQPLSGTRRVTVVAAGGPGTPLGLSRIPAEILELVARLPRDV</sequence>
<keyword evidence="2" id="KW-1185">Reference proteome</keyword>
<evidence type="ECO:0000313" key="1">
    <source>
        <dbReference type="EMBL" id="NWQ72650.1"/>
    </source>
</evidence>
<gene>
    <name evidence="1" type="primary">Flot1</name>
    <name evidence="1" type="ORF">NEOCIN_R15143</name>
</gene>
<name>A0A7K4RHC1_9TYRA</name>
<feature type="non-terminal residue" evidence="1">
    <location>
        <position position="1"/>
    </location>
</feature>
<dbReference type="AlphaFoldDB" id="A0A7K4RHC1"/>
<organism evidence="1 2">
    <name type="scientific">Neopipo cinnamomea</name>
    <dbReference type="NCBI Taxonomy" id="456388"/>
    <lineage>
        <taxon>Eukaryota</taxon>
        <taxon>Metazoa</taxon>
        <taxon>Chordata</taxon>
        <taxon>Craniata</taxon>
        <taxon>Vertebrata</taxon>
        <taxon>Euteleostomi</taxon>
        <taxon>Archelosauria</taxon>
        <taxon>Archosauria</taxon>
        <taxon>Dinosauria</taxon>
        <taxon>Saurischia</taxon>
        <taxon>Theropoda</taxon>
        <taxon>Coelurosauria</taxon>
        <taxon>Aves</taxon>
        <taxon>Neognathae</taxon>
        <taxon>Neoaves</taxon>
        <taxon>Telluraves</taxon>
        <taxon>Australaves</taxon>
        <taxon>Passeriformes</taxon>
        <taxon>Tyrannidae</taxon>
        <taxon>Neopipo</taxon>
    </lineage>
</organism>
<evidence type="ECO:0000313" key="2">
    <source>
        <dbReference type="Proteomes" id="UP000556200"/>
    </source>
</evidence>
<comment type="caution">
    <text evidence="1">The sequence shown here is derived from an EMBL/GenBank/DDBJ whole genome shotgun (WGS) entry which is preliminary data.</text>
</comment>
<accession>A0A7K4RHC1</accession>
<dbReference type="Proteomes" id="UP000556200">
    <property type="component" value="Unassembled WGS sequence"/>
</dbReference>
<protein>
    <submittedName>
        <fullName evidence="1">FLOT1 protein</fullName>
    </submittedName>
</protein>
<reference evidence="1 2" key="1">
    <citation type="submission" date="2019-09" db="EMBL/GenBank/DDBJ databases">
        <title>Bird 10,000 Genomes (B10K) Project - Family phase.</title>
        <authorList>
            <person name="Zhang G."/>
        </authorList>
    </citation>
    <scope>NUCLEOTIDE SEQUENCE [LARGE SCALE GENOMIC DNA]</scope>
    <source>
        <strain evidence="1">B10K-DU-004-15</strain>
        <tissue evidence="1">Mixed tissue sample</tissue>
    </source>
</reference>
<dbReference type="EMBL" id="VYZA01007213">
    <property type="protein sequence ID" value="NWQ72650.1"/>
    <property type="molecule type" value="Genomic_DNA"/>
</dbReference>
<feature type="non-terminal residue" evidence="1">
    <location>
        <position position="82"/>
    </location>
</feature>
<proteinExistence type="predicted"/>